<dbReference type="InterPro" id="IPR004089">
    <property type="entry name" value="MCPsignal_dom"/>
</dbReference>
<name>A0A2D3WK41_9BACT</name>
<evidence type="ECO:0000313" key="6">
    <source>
        <dbReference type="Proteomes" id="UP000228859"/>
    </source>
</evidence>
<dbReference type="PROSITE" id="PS50111">
    <property type="entry name" value="CHEMOTAXIS_TRANSDUC_2"/>
    <property type="match status" value="1"/>
</dbReference>
<dbReference type="RefSeq" id="WP_294894192.1">
    <property type="nucleotide sequence ID" value="NZ_DLUI01000070.1"/>
</dbReference>
<dbReference type="PANTHER" id="PTHR32089:SF112">
    <property type="entry name" value="LYSOZYME-LIKE PROTEIN-RELATED"/>
    <property type="match status" value="1"/>
</dbReference>
<dbReference type="PANTHER" id="PTHR32089">
    <property type="entry name" value="METHYL-ACCEPTING CHEMOTAXIS PROTEIN MCPB"/>
    <property type="match status" value="1"/>
</dbReference>
<sequence length="476" mass="53034">MMNSSSLTKLQYLNLISIVVFLIALVVEVITIGFDWIRLLNVINFAIAWAIFINIRKVQSTIHKVAEVMSEIEEGHMESRITNINEYGELKALCWNTNNMIDQLEVYMRDTYAVIDALSKDHYYRTVQSSGLKGSFKRSAENINLSVKKMEQSHESLKLFDLDGKLAEISRSTGGLDVIQRDLMTSIESLSHISTISQSTADQSTITVKELDTVTTNLNELTALVQDSNGAINALGTRANDINSVVNLIKDIADQTNLLALNAAIEAARAGEHGRGFAVVADEVRKLAEKTQKATGDISIAIQTLQQDTHQIQSSSEAMNEIAFKSNGMIQNFTETIHSFNTNALETANVVHNIELTAFITLAKIDHILFKGRAYDAVYARKLDGGFVDHTNCRFGKWYEQGDGKKSFSAFPSYKQIQEPHKQVHDNVLAVAEIMKTTGLSESKDLIVDRFQQVETASAKLFIIMDTMLKEASKRE</sequence>
<comment type="caution">
    <text evidence="5">The sequence shown here is derived from an EMBL/GenBank/DDBJ whole genome shotgun (WGS) entry which is preliminary data.</text>
</comment>
<keyword evidence="3" id="KW-0812">Transmembrane</keyword>
<dbReference type="EMBL" id="DLUI01000070">
    <property type="protein sequence ID" value="DAB38666.1"/>
    <property type="molecule type" value="Genomic_DNA"/>
</dbReference>
<organism evidence="5 6">
    <name type="scientific">Sulfuricurvum kujiense</name>
    <dbReference type="NCBI Taxonomy" id="148813"/>
    <lineage>
        <taxon>Bacteria</taxon>
        <taxon>Pseudomonadati</taxon>
        <taxon>Campylobacterota</taxon>
        <taxon>Epsilonproteobacteria</taxon>
        <taxon>Campylobacterales</taxon>
        <taxon>Sulfurimonadaceae</taxon>
        <taxon>Sulfuricurvum</taxon>
    </lineage>
</organism>
<feature type="transmembrane region" description="Helical" evidence="3">
    <location>
        <begin position="12"/>
        <end position="30"/>
    </location>
</feature>
<evidence type="ECO:0000256" key="2">
    <source>
        <dbReference type="PROSITE-ProRule" id="PRU00284"/>
    </source>
</evidence>
<dbReference type="Pfam" id="PF00015">
    <property type="entry name" value="MCPsignal"/>
    <property type="match status" value="1"/>
</dbReference>
<reference evidence="5 6" key="1">
    <citation type="journal article" date="2017" name="Front. Microbiol.">
        <title>Comparative Genomic Analysis of the Class Epsilonproteobacteria and Proposed Reclassification to Epsilonbacteraeota (phyl. nov.).</title>
        <authorList>
            <person name="Waite D.W."/>
            <person name="Vanwonterghem I."/>
            <person name="Rinke C."/>
            <person name="Parks D.H."/>
            <person name="Zhang Y."/>
            <person name="Takai K."/>
            <person name="Sievert S.M."/>
            <person name="Simon J."/>
            <person name="Campbell B.J."/>
            <person name="Hanson T.E."/>
            <person name="Woyke T."/>
            <person name="Klotz M.G."/>
            <person name="Hugenholtz P."/>
        </authorList>
    </citation>
    <scope>NUCLEOTIDE SEQUENCE [LARGE SCALE GENOMIC DNA]</scope>
    <source>
        <strain evidence="5">UBA12443</strain>
    </source>
</reference>
<dbReference type="AlphaFoldDB" id="A0A2D3WK41"/>
<evidence type="ECO:0000313" key="5">
    <source>
        <dbReference type="EMBL" id="DAB38666.1"/>
    </source>
</evidence>
<dbReference type="Gene3D" id="1.20.120.30">
    <property type="entry name" value="Aspartate receptor, ligand-binding domain"/>
    <property type="match status" value="1"/>
</dbReference>
<dbReference type="Gene3D" id="1.10.287.950">
    <property type="entry name" value="Methyl-accepting chemotaxis protein"/>
    <property type="match status" value="1"/>
</dbReference>
<dbReference type="SMART" id="SM00283">
    <property type="entry name" value="MA"/>
    <property type="match status" value="1"/>
</dbReference>
<evidence type="ECO:0000259" key="4">
    <source>
        <dbReference type="PROSITE" id="PS50111"/>
    </source>
</evidence>
<dbReference type="Proteomes" id="UP000228859">
    <property type="component" value="Unassembled WGS sequence"/>
</dbReference>
<accession>A0A2D3WK41</accession>
<proteinExistence type="predicted"/>
<dbReference type="Pfam" id="PF13682">
    <property type="entry name" value="CZB"/>
    <property type="match status" value="1"/>
</dbReference>
<dbReference type="Gene3D" id="1.20.120.1530">
    <property type="match status" value="1"/>
</dbReference>
<evidence type="ECO:0000256" key="1">
    <source>
        <dbReference type="ARBA" id="ARBA00023224"/>
    </source>
</evidence>
<dbReference type="GO" id="GO:0016020">
    <property type="term" value="C:membrane"/>
    <property type="evidence" value="ECO:0007669"/>
    <property type="project" value="InterPro"/>
</dbReference>
<evidence type="ECO:0000256" key="3">
    <source>
        <dbReference type="SAM" id="Phobius"/>
    </source>
</evidence>
<dbReference type="InterPro" id="IPR025991">
    <property type="entry name" value="Chemoreceptor_zinc-bind_dom"/>
</dbReference>
<keyword evidence="1 2" id="KW-0807">Transducer</keyword>
<dbReference type="GO" id="GO:0007165">
    <property type="term" value="P:signal transduction"/>
    <property type="evidence" value="ECO:0007669"/>
    <property type="project" value="UniProtKB-KW"/>
</dbReference>
<gene>
    <name evidence="5" type="ORF">CFH83_04775</name>
</gene>
<keyword evidence="3" id="KW-0472">Membrane</keyword>
<keyword evidence="3" id="KW-1133">Transmembrane helix</keyword>
<protein>
    <submittedName>
        <fullName evidence="5">Chemotaxis protein</fullName>
    </submittedName>
</protein>
<dbReference type="SUPFAM" id="SSF58104">
    <property type="entry name" value="Methyl-accepting chemotaxis protein (MCP) signaling domain"/>
    <property type="match status" value="1"/>
</dbReference>
<feature type="domain" description="Methyl-accepting transducer" evidence="4">
    <location>
        <begin position="167"/>
        <end position="358"/>
    </location>
</feature>